<evidence type="ECO:0000256" key="2">
    <source>
        <dbReference type="ARBA" id="ARBA00008610"/>
    </source>
</evidence>
<keyword evidence="9" id="KW-1185">Reference proteome</keyword>
<dbReference type="PANTHER" id="PTHR34296:SF2">
    <property type="entry name" value="ABC TRANSPORTER GUANOSINE-BINDING PROTEIN NUPN"/>
    <property type="match status" value="1"/>
</dbReference>
<dbReference type="OrthoDB" id="9769871at2"/>
<dbReference type="EMBL" id="SGJB01000011">
    <property type="protein sequence ID" value="TQQ84354.1"/>
    <property type="molecule type" value="Genomic_DNA"/>
</dbReference>
<dbReference type="Gene3D" id="3.40.50.2300">
    <property type="match status" value="2"/>
</dbReference>
<dbReference type="RefSeq" id="WP_142536173.1">
    <property type="nucleotide sequence ID" value="NZ_SGJB01000011.1"/>
</dbReference>
<name>A0A544QUJ8_9FIRM</name>
<evidence type="ECO:0000256" key="6">
    <source>
        <dbReference type="ARBA" id="ARBA00023288"/>
    </source>
</evidence>
<dbReference type="SUPFAM" id="SSF53822">
    <property type="entry name" value="Periplasmic binding protein-like I"/>
    <property type="match status" value="1"/>
</dbReference>
<evidence type="ECO:0000256" key="4">
    <source>
        <dbReference type="ARBA" id="ARBA00022729"/>
    </source>
</evidence>
<evidence type="ECO:0000256" key="1">
    <source>
        <dbReference type="ARBA" id="ARBA00004193"/>
    </source>
</evidence>
<dbReference type="InterPro" id="IPR050957">
    <property type="entry name" value="BMP_lipoprotein"/>
</dbReference>
<dbReference type="Pfam" id="PF02608">
    <property type="entry name" value="Bmp"/>
    <property type="match status" value="1"/>
</dbReference>
<sequence length="324" mass="35159">MKLKSIFITIAIVISVCGMISGCDKITGSNEEETSAVSVTLMTDAGNGVESELNETARLGLEDAEAELGIEGRNIKCSDTEDMKSNIDILVKAGKTDLIIGAGERFEEVISVEAAKYPKQKFAVIDADKTSKPHENVVYISFDDERAGFMAGFIAGKMTSKNKIACIGSDTNEYISGFEKGAKTANDKIEEILTRNADPMSDPEASKNAANDVTYYGADVIFAPLPDDSKSVIDRVDNSTKIIAVNTDQYTYSKEKVIASIIKSYKKAVYNVSVMAYNEEDFKGGQNIFYSAKDGGIALSSSTENTVPPDVIMRLDKALKEEYK</sequence>
<reference evidence="8 9" key="1">
    <citation type="submission" date="2019-02" db="EMBL/GenBank/DDBJ databases">
        <title>Peptostreptococcaceae bacterium ZHW00191 nov., a new bacterium isolated from the human gut.</title>
        <authorList>
            <person name="Zhou H.-W."/>
            <person name="Chen X.-J."/>
        </authorList>
    </citation>
    <scope>NUCLEOTIDE SEQUENCE [LARGE SCALE GENOMIC DNA]</scope>
    <source>
        <strain evidence="8 9">ZHW00191</strain>
    </source>
</reference>
<dbReference type="GO" id="GO:0005886">
    <property type="term" value="C:plasma membrane"/>
    <property type="evidence" value="ECO:0007669"/>
    <property type="project" value="UniProtKB-SubCell"/>
</dbReference>
<dbReference type="AlphaFoldDB" id="A0A544QUJ8"/>
<keyword evidence="6" id="KW-0449">Lipoprotein</keyword>
<dbReference type="Proteomes" id="UP000317863">
    <property type="component" value="Unassembled WGS sequence"/>
</dbReference>
<evidence type="ECO:0000313" key="9">
    <source>
        <dbReference type="Proteomes" id="UP000317863"/>
    </source>
</evidence>
<accession>A0A544QUJ8</accession>
<gene>
    <name evidence="8" type="ORF">EXD82_06835</name>
</gene>
<protein>
    <submittedName>
        <fullName evidence="8">BMP family ABC transporter substrate-binding protein</fullName>
    </submittedName>
</protein>
<keyword evidence="4" id="KW-0732">Signal</keyword>
<evidence type="ECO:0000313" key="8">
    <source>
        <dbReference type="EMBL" id="TQQ84354.1"/>
    </source>
</evidence>
<proteinExistence type="inferred from homology"/>
<evidence type="ECO:0000256" key="3">
    <source>
        <dbReference type="ARBA" id="ARBA00022475"/>
    </source>
</evidence>
<comment type="caution">
    <text evidence="8">The sequence shown here is derived from an EMBL/GenBank/DDBJ whole genome shotgun (WGS) entry which is preliminary data.</text>
</comment>
<evidence type="ECO:0000259" key="7">
    <source>
        <dbReference type="Pfam" id="PF02608"/>
    </source>
</evidence>
<dbReference type="PROSITE" id="PS51257">
    <property type="entry name" value="PROKAR_LIPOPROTEIN"/>
    <property type="match status" value="1"/>
</dbReference>
<comment type="similarity">
    <text evidence="2">Belongs to the BMP lipoprotein family.</text>
</comment>
<keyword evidence="3" id="KW-1003">Cell membrane</keyword>
<dbReference type="InterPro" id="IPR028082">
    <property type="entry name" value="Peripla_BP_I"/>
</dbReference>
<evidence type="ECO:0000256" key="5">
    <source>
        <dbReference type="ARBA" id="ARBA00023136"/>
    </source>
</evidence>
<comment type="subcellular location">
    <subcellularLocation>
        <location evidence="1">Cell membrane</location>
        <topology evidence="1">Lipid-anchor</topology>
    </subcellularLocation>
</comment>
<feature type="domain" description="ABC transporter substrate-binding protein PnrA-like" evidence="7">
    <location>
        <begin position="42"/>
        <end position="304"/>
    </location>
</feature>
<dbReference type="PANTHER" id="PTHR34296">
    <property type="entry name" value="TRANSCRIPTIONAL ACTIVATOR PROTEIN MED"/>
    <property type="match status" value="1"/>
</dbReference>
<organism evidence="8 9">
    <name type="scientific">Peptacetobacter hominis</name>
    <dbReference type="NCBI Taxonomy" id="2743610"/>
    <lineage>
        <taxon>Bacteria</taxon>
        <taxon>Bacillati</taxon>
        <taxon>Bacillota</taxon>
        <taxon>Clostridia</taxon>
        <taxon>Peptostreptococcales</taxon>
        <taxon>Peptostreptococcaceae</taxon>
        <taxon>Peptacetobacter</taxon>
    </lineage>
</organism>
<keyword evidence="5" id="KW-0472">Membrane</keyword>
<dbReference type="InterPro" id="IPR003760">
    <property type="entry name" value="PnrA-like"/>
</dbReference>
<dbReference type="CDD" id="cd06354">
    <property type="entry name" value="PBP1_PrnA-like"/>
    <property type="match status" value="1"/>
</dbReference>